<evidence type="ECO:0000256" key="4">
    <source>
        <dbReference type="RuleBase" id="RU364078"/>
    </source>
</evidence>
<evidence type="ECO:0000313" key="7">
    <source>
        <dbReference type="EMBL" id="PMP63271.1"/>
    </source>
</evidence>
<feature type="domain" description="DNA/pantothenate metabolism flavoprotein C-terminal" evidence="6">
    <location>
        <begin position="190"/>
        <end position="403"/>
    </location>
</feature>
<dbReference type="GO" id="GO:0004632">
    <property type="term" value="F:phosphopantothenate--cysteine ligase activity"/>
    <property type="evidence" value="ECO:0007669"/>
    <property type="project" value="UniProtKB-UniRule"/>
</dbReference>
<comment type="function">
    <text evidence="3">Catalyzes two sequential steps in the biosynthesis of coenzyme A. In the first step cysteine is conjugated to 4'-phosphopantothenate to form 4-phosphopantothenoylcysteine. In the second step the latter compound is decarboxylated to form 4'-phosphopantotheine.</text>
</comment>
<dbReference type="Proteomes" id="UP000235731">
    <property type="component" value="Unassembled WGS sequence"/>
</dbReference>
<evidence type="ECO:0000259" key="5">
    <source>
        <dbReference type="Pfam" id="PF02441"/>
    </source>
</evidence>
<feature type="domain" description="Flavoprotein" evidence="5">
    <location>
        <begin position="11"/>
        <end position="182"/>
    </location>
</feature>
<keyword evidence="2 3" id="KW-0456">Lyase</keyword>
<comment type="caution">
    <text evidence="3">Lacks conserved residue(s) required for the propagation of feature annotation.</text>
</comment>
<gene>
    <name evidence="3 7" type="primary">coaBC</name>
    <name evidence="7" type="ORF">C0197_03045</name>
</gene>
<dbReference type="GO" id="GO:0015937">
    <property type="term" value="P:coenzyme A biosynthetic process"/>
    <property type="evidence" value="ECO:0007669"/>
    <property type="project" value="UniProtKB-UniRule"/>
</dbReference>
<comment type="similarity">
    <text evidence="3 4">In the C-terminal section; belongs to the PPC synthetase family.</text>
</comment>
<dbReference type="NCBIfam" id="TIGR00521">
    <property type="entry name" value="coaBC_dfp"/>
    <property type="match status" value="1"/>
</dbReference>
<feature type="active site" description="Proton donor" evidence="3">
    <location>
        <position position="162"/>
    </location>
</feature>
<keyword evidence="3 4" id="KW-0436">Ligase</keyword>
<keyword evidence="3" id="KW-0511">Multifunctional enzyme</keyword>
<dbReference type="EC" id="6.3.2.5" evidence="3"/>
<comment type="cofactor">
    <cofactor evidence="3">
        <name>FMN</name>
        <dbReference type="ChEBI" id="CHEBI:58210"/>
    </cofactor>
    <text evidence="3">Binds 1 FMN per subunit.</text>
</comment>
<comment type="function">
    <text evidence="4">Catalyzes two steps in the biosynthesis of coenzyme A. In the first step cysteine is conjugated to 4'-phosphopantothenate to form 4-phosphopantothenoylcysteine, in the latter compound is decarboxylated to form 4'-phosphopantotheine.</text>
</comment>
<evidence type="ECO:0000256" key="2">
    <source>
        <dbReference type="ARBA" id="ARBA00023239"/>
    </source>
</evidence>
<comment type="catalytic activity">
    <reaction evidence="3 4">
        <text>N-[(R)-4-phosphopantothenoyl]-L-cysteine + H(+) = (R)-4'-phosphopantetheine + CO2</text>
        <dbReference type="Rhea" id="RHEA:16793"/>
        <dbReference type="ChEBI" id="CHEBI:15378"/>
        <dbReference type="ChEBI" id="CHEBI:16526"/>
        <dbReference type="ChEBI" id="CHEBI:59458"/>
        <dbReference type="ChEBI" id="CHEBI:61723"/>
        <dbReference type="EC" id="4.1.1.36"/>
    </reaction>
</comment>
<dbReference type="SUPFAM" id="SSF102645">
    <property type="entry name" value="CoaB-like"/>
    <property type="match status" value="1"/>
</dbReference>
<feature type="binding site" evidence="3">
    <location>
        <position position="335"/>
    </location>
    <ligand>
        <name>CTP</name>
        <dbReference type="ChEBI" id="CHEBI:37563"/>
    </ligand>
</feature>
<dbReference type="Gene3D" id="3.40.50.10300">
    <property type="entry name" value="CoaB-like"/>
    <property type="match status" value="1"/>
</dbReference>
<dbReference type="InterPro" id="IPR007085">
    <property type="entry name" value="DNA/pantothenate-metab_flavo_C"/>
</dbReference>
<comment type="pathway">
    <text evidence="3 4">Cofactor biosynthesis; coenzyme A biosynthesis; CoA from (R)-pantothenate: step 2/5.</text>
</comment>
<dbReference type="EC" id="4.1.1.36" evidence="3"/>
<dbReference type="GO" id="GO:0071513">
    <property type="term" value="C:phosphopantothenoylcysteine decarboxylase complex"/>
    <property type="evidence" value="ECO:0007669"/>
    <property type="project" value="TreeGrafter"/>
</dbReference>
<name>A0A2N7PJX6_9BACT</name>
<dbReference type="PANTHER" id="PTHR14359">
    <property type="entry name" value="HOMO-OLIGOMERIC FLAVIN CONTAINING CYS DECARBOXYLASE FAMILY"/>
    <property type="match status" value="1"/>
</dbReference>
<dbReference type="InterPro" id="IPR035929">
    <property type="entry name" value="CoaB-like_sf"/>
</dbReference>
<keyword evidence="3" id="KW-0460">Magnesium</keyword>
<protein>
    <recommendedName>
        <fullName evidence="3">Coenzyme A biosynthesis bifunctional protein CoaBC</fullName>
    </recommendedName>
    <alternativeName>
        <fullName evidence="3">DNA/pantothenate metabolism flavoprotein</fullName>
    </alternativeName>
    <alternativeName>
        <fullName evidence="3">Phosphopantothenoylcysteine synthetase/decarboxylase</fullName>
        <shortName evidence="3">PPCS-PPCDC</shortName>
    </alternativeName>
    <domain>
        <recommendedName>
            <fullName evidence="3">Phosphopantothenoylcysteine decarboxylase</fullName>
            <shortName evidence="3">PPC decarboxylase</shortName>
            <shortName evidence="3">PPC-DC</shortName>
            <ecNumber evidence="3">4.1.1.36</ecNumber>
        </recommendedName>
        <alternativeName>
            <fullName evidence="3">CoaC</fullName>
        </alternativeName>
    </domain>
    <domain>
        <recommendedName>
            <fullName evidence="3">Phosphopantothenate--cysteine ligase</fullName>
            <ecNumber evidence="3">6.3.2.5</ecNumber>
        </recommendedName>
        <alternativeName>
            <fullName evidence="3">CoaB</fullName>
        </alternativeName>
        <alternativeName>
            <fullName evidence="3">Phosphopantothenoylcysteine synthetase</fullName>
            <shortName evidence="3">PPC synthetase</shortName>
            <shortName evidence="3">PPC-S</shortName>
        </alternativeName>
    </domain>
</protein>
<comment type="pathway">
    <text evidence="3 4">Cofactor biosynthesis; coenzyme A biosynthesis; CoA from (R)-pantothenate: step 3/5.</text>
</comment>
<dbReference type="UniPathway" id="UPA00241">
    <property type="reaction ID" value="UER00353"/>
</dbReference>
<dbReference type="Gene3D" id="3.40.50.1950">
    <property type="entry name" value="Flavin prenyltransferase-like"/>
    <property type="match status" value="1"/>
</dbReference>
<dbReference type="SUPFAM" id="SSF52507">
    <property type="entry name" value="Homo-oligomeric flavin-containing Cys decarboxylases, HFCD"/>
    <property type="match status" value="1"/>
</dbReference>
<feature type="binding site" evidence="3">
    <location>
        <position position="354"/>
    </location>
    <ligand>
        <name>CTP</name>
        <dbReference type="ChEBI" id="CHEBI:37563"/>
    </ligand>
</feature>
<dbReference type="InterPro" id="IPR005252">
    <property type="entry name" value="CoaBC"/>
</dbReference>
<dbReference type="HAMAP" id="MF_02225">
    <property type="entry name" value="CoaBC"/>
    <property type="match status" value="1"/>
</dbReference>
<feature type="binding site" evidence="3">
    <location>
        <position position="350"/>
    </location>
    <ligand>
        <name>CTP</name>
        <dbReference type="ChEBI" id="CHEBI:37563"/>
    </ligand>
</feature>
<dbReference type="AlphaFoldDB" id="A0A2N7PJX6"/>
<dbReference type="InterPro" id="IPR036551">
    <property type="entry name" value="Flavin_trans-like"/>
</dbReference>
<keyword evidence="1 3" id="KW-0210">Decarboxylase</keyword>
<organism evidence="7 8">
    <name type="scientific">Caldimicrobium thiodismutans</name>
    <dbReference type="NCBI Taxonomy" id="1653476"/>
    <lineage>
        <taxon>Bacteria</taxon>
        <taxon>Pseudomonadati</taxon>
        <taxon>Thermodesulfobacteriota</taxon>
        <taxon>Thermodesulfobacteria</taxon>
        <taxon>Thermodesulfobacteriales</taxon>
        <taxon>Thermodesulfobacteriaceae</taxon>
        <taxon>Caldimicrobium</taxon>
    </lineage>
</organism>
<evidence type="ECO:0000259" key="6">
    <source>
        <dbReference type="Pfam" id="PF04127"/>
    </source>
</evidence>
<evidence type="ECO:0000256" key="3">
    <source>
        <dbReference type="HAMAP-Rule" id="MF_02225"/>
    </source>
</evidence>
<comment type="similarity">
    <text evidence="3 4">In the N-terminal section; belongs to the HFCD (homo-oligomeric flavin containing Cys decarboxylase) superfamily.</text>
</comment>
<dbReference type="GO" id="GO:0015941">
    <property type="term" value="P:pantothenate catabolic process"/>
    <property type="evidence" value="ECO:0007669"/>
    <property type="project" value="InterPro"/>
</dbReference>
<dbReference type="Pfam" id="PF04127">
    <property type="entry name" value="DFP"/>
    <property type="match status" value="1"/>
</dbReference>
<dbReference type="GO" id="GO:0010181">
    <property type="term" value="F:FMN binding"/>
    <property type="evidence" value="ECO:0007669"/>
    <property type="project" value="UniProtKB-UniRule"/>
</dbReference>
<comment type="catalytic activity">
    <reaction evidence="3 4">
        <text>(R)-4'-phosphopantothenate + L-cysteine + CTP = N-[(R)-4-phosphopantothenoyl]-L-cysteine + CMP + diphosphate + H(+)</text>
        <dbReference type="Rhea" id="RHEA:19397"/>
        <dbReference type="ChEBI" id="CHEBI:10986"/>
        <dbReference type="ChEBI" id="CHEBI:15378"/>
        <dbReference type="ChEBI" id="CHEBI:33019"/>
        <dbReference type="ChEBI" id="CHEBI:35235"/>
        <dbReference type="ChEBI" id="CHEBI:37563"/>
        <dbReference type="ChEBI" id="CHEBI:59458"/>
        <dbReference type="ChEBI" id="CHEBI:60377"/>
        <dbReference type="EC" id="6.3.2.5"/>
    </reaction>
</comment>
<feature type="binding site" evidence="3">
    <location>
        <position position="302"/>
    </location>
    <ligand>
        <name>CTP</name>
        <dbReference type="ChEBI" id="CHEBI:37563"/>
    </ligand>
</feature>
<feature type="region of interest" description="Phosphopantothenoylcysteine decarboxylase" evidence="3">
    <location>
        <begin position="1"/>
        <end position="193"/>
    </location>
</feature>
<accession>A0A2N7PJX6</accession>
<keyword evidence="3" id="KW-0479">Metal-binding</keyword>
<dbReference type="GO" id="GO:0004633">
    <property type="term" value="F:phosphopantothenoylcysteine decarboxylase activity"/>
    <property type="evidence" value="ECO:0007669"/>
    <property type="project" value="UniProtKB-UniRule"/>
</dbReference>
<comment type="caution">
    <text evidence="7">The sequence shown here is derived from an EMBL/GenBank/DDBJ whole genome shotgun (WGS) entry which is preliminary data.</text>
</comment>
<keyword evidence="3 4" id="KW-0288">FMN</keyword>
<dbReference type="InterPro" id="IPR003382">
    <property type="entry name" value="Flavoprotein"/>
</dbReference>
<keyword evidence="3 4" id="KW-0285">Flavoprotein</keyword>
<comment type="cofactor">
    <cofactor evidence="3">
        <name>Mg(2+)</name>
        <dbReference type="ChEBI" id="CHEBI:18420"/>
    </cofactor>
</comment>
<dbReference type="Pfam" id="PF02441">
    <property type="entry name" value="Flavoprotein"/>
    <property type="match status" value="1"/>
</dbReference>
<feature type="binding site" evidence="3">
    <location>
        <position position="292"/>
    </location>
    <ligand>
        <name>CTP</name>
        <dbReference type="ChEBI" id="CHEBI:37563"/>
    </ligand>
</feature>
<evidence type="ECO:0000313" key="8">
    <source>
        <dbReference type="Proteomes" id="UP000235731"/>
    </source>
</evidence>
<dbReference type="GO" id="GO:0046872">
    <property type="term" value="F:metal ion binding"/>
    <property type="evidence" value="ECO:0007669"/>
    <property type="project" value="UniProtKB-KW"/>
</dbReference>
<feature type="region of interest" description="Phosphopantothenate--cysteine ligase" evidence="3">
    <location>
        <begin position="194"/>
        <end position="405"/>
    </location>
</feature>
<proteinExistence type="inferred from homology"/>
<dbReference type="PANTHER" id="PTHR14359:SF6">
    <property type="entry name" value="PHOSPHOPANTOTHENOYLCYSTEINE DECARBOXYLASE"/>
    <property type="match status" value="1"/>
</dbReference>
<reference evidence="7 8" key="1">
    <citation type="submission" date="2018-01" db="EMBL/GenBank/DDBJ databases">
        <title>Metagenomic assembled genomes from two thermal pools in the Uzon Caldera, Kamchatka, Russia.</title>
        <authorList>
            <person name="Wilkins L."/>
            <person name="Ettinger C."/>
        </authorList>
    </citation>
    <scope>NUCLEOTIDE SEQUENCE [LARGE SCALE GENOMIC DNA]</scope>
    <source>
        <strain evidence="7">ZAV-15</strain>
    </source>
</reference>
<dbReference type="EMBL" id="PNIE01000041">
    <property type="protein sequence ID" value="PMP63271.1"/>
    <property type="molecule type" value="Genomic_DNA"/>
</dbReference>
<sequence>MFFSPVLSKRRILLGICGGVALYKACEVIRLLKKEGAEVKVVLSTGAEKFASPLLFSALTGEKTYINEDFFEASGAIPHIELARWPELILILPATASFLSKLRCGQASELLLALLLATKAPVYLFPSMNTAMLEHPATQENIKNLRSYGYLVYEPAKGELACGERGKGRLPEPEEILELVKAHFKPKDLLGKKILITGGPTREYLDQVRFITNASSGKTALFLLKEAYYRGGEIYFIWGGGQINLLLPRLDYTHNIPYPRIITVSTTEEMLERAKEIFPEVNIAIFAAAPCDFRPKKIYPGKIKKKEEMELSLELTPDIAKTLSTLKSHQLTVGFALEEREKLSFYARTKKKEKAFDWLIANPIETIGADISDYFILGPDFEREYKGISKEELAKKLFDLILEIS</sequence>
<evidence type="ECO:0000256" key="1">
    <source>
        <dbReference type="ARBA" id="ARBA00022793"/>
    </source>
</evidence>